<dbReference type="EMBL" id="NAEW01000027">
    <property type="protein sequence ID" value="OQM39255.1"/>
    <property type="molecule type" value="Genomic_DNA"/>
</dbReference>
<keyword evidence="2" id="KW-1133">Transmembrane helix</keyword>
<dbReference type="AlphaFoldDB" id="A0A1V8NS69"/>
<dbReference type="RefSeq" id="WP_080860818.1">
    <property type="nucleotide sequence ID" value="NZ_CP077405.1"/>
</dbReference>
<evidence type="ECO:0000256" key="2">
    <source>
        <dbReference type="SAM" id="Phobius"/>
    </source>
</evidence>
<feature type="transmembrane region" description="Helical" evidence="2">
    <location>
        <begin position="12"/>
        <end position="30"/>
    </location>
</feature>
<reference evidence="3 4" key="1">
    <citation type="submission" date="2017-03" db="EMBL/GenBank/DDBJ databases">
        <authorList>
            <person name="Afonso C.L."/>
            <person name="Miller P.J."/>
            <person name="Scott M.A."/>
            <person name="Spackman E."/>
            <person name="Goraichik I."/>
            <person name="Dimitrov K.M."/>
            <person name="Suarez D.L."/>
            <person name="Swayne D.E."/>
        </authorList>
    </citation>
    <scope>NUCLEOTIDE SEQUENCE [LARGE SCALE GENOMIC DNA]</scope>
    <source>
        <strain evidence="3 4">ATCC 51113</strain>
    </source>
</reference>
<evidence type="ECO:0000256" key="1">
    <source>
        <dbReference type="SAM" id="MobiDB-lite"/>
    </source>
</evidence>
<proteinExistence type="predicted"/>
<dbReference type="InterPro" id="IPR019659">
    <property type="entry name" value="DUF2514"/>
</dbReference>
<dbReference type="Proteomes" id="UP000192573">
    <property type="component" value="Unassembled WGS sequence"/>
</dbReference>
<keyword evidence="2" id="KW-0812">Transmembrane</keyword>
<evidence type="ECO:0000313" key="4">
    <source>
        <dbReference type="Proteomes" id="UP000192573"/>
    </source>
</evidence>
<organism evidence="3 4">
    <name type="scientific">Citrobacter braakii</name>
    <dbReference type="NCBI Taxonomy" id="57706"/>
    <lineage>
        <taxon>Bacteria</taxon>
        <taxon>Pseudomonadati</taxon>
        <taxon>Pseudomonadota</taxon>
        <taxon>Gammaproteobacteria</taxon>
        <taxon>Enterobacterales</taxon>
        <taxon>Enterobacteriaceae</taxon>
        <taxon>Citrobacter</taxon>
        <taxon>Citrobacter freundii complex</taxon>
    </lineage>
</organism>
<feature type="region of interest" description="Disordered" evidence="1">
    <location>
        <begin position="51"/>
        <end position="70"/>
    </location>
</feature>
<protein>
    <submittedName>
        <fullName evidence="3">Endopeptidase</fullName>
    </submittedName>
</protein>
<name>A0A1V8NS69_CITBR</name>
<sequence>MITAFVKAYWKQLIIVVMLAALVTVCRVAWVNHGETQYAAGYAQAQADQKQADDKARAQRDQEKTQIERDAISRIEAARADADFAAASSGRLQSELDKIKRFAEHYTGPFPTGTPASKVIGVLADMLEESNRTYVATAEEAERYRVSGESCEQQYDALKKRSTVNR</sequence>
<keyword evidence="2" id="KW-0472">Membrane</keyword>
<dbReference type="Pfam" id="PF10721">
    <property type="entry name" value="DUF2514"/>
    <property type="match status" value="1"/>
</dbReference>
<comment type="caution">
    <text evidence="3">The sequence shown here is derived from an EMBL/GenBank/DDBJ whole genome shotgun (WGS) entry which is preliminary data.</text>
</comment>
<evidence type="ECO:0000313" key="3">
    <source>
        <dbReference type="EMBL" id="OQM39255.1"/>
    </source>
</evidence>
<gene>
    <name evidence="3" type="ORF">BZK42_25575</name>
</gene>
<accession>A0A1V8NS69</accession>